<sequence>MLRFGIDDLDDSDRQERLEWWQSVHPWLQGKGYTMFEYDSWKYGTPIRSFHGEAGLPYAHTVSGPPESHSDRKPFGTHFHCNTIFAQDSRGRHVVLKIVQRDSEEYKILAFLRQHVDWSDVDSFPCVIPVLDLLPYEGNWLAVMPRWGVNHDRPWFATCSEVLDAIRCYLKGLTFLHEKRIFHRDLDLRNLYVNHFCCTKCSNDNPFRHELRKGGQAKYAIADFNLSIMFPPDTSLRDCRLPTSEAYGVDQATHEVDYAHPDFNPFAYDVGALGIQFCYIYGHLSPQIPILAPLLGGMVTYNVSKRFTAAEALAFLDENRKLLTEQQLSAVPSTDMDNPEILSQTWDKRDRWSGLSAEDLARWGRYREVMPNFFERTVVEWLCCRMWGWTIVHNMRLLCRRLRSFSPVFTVFVTRCEALIRQRNKVVLK</sequence>
<dbReference type="SUPFAM" id="SSF56112">
    <property type="entry name" value="Protein kinase-like (PK-like)"/>
    <property type="match status" value="1"/>
</dbReference>
<dbReference type="Gene3D" id="1.10.510.10">
    <property type="entry name" value="Transferase(Phosphotransferase) domain 1"/>
    <property type="match status" value="1"/>
</dbReference>
<dbReference type="PROSITE" id="PS50011">
    <property type="entry name" value="PROTEIN_KINASE_DOM"/>
    <property type="match status" value="1"/>
</dbReference>
<evidence type="ECO:0000313" key="3">
    <source>
        <dbReference type="Proteomes" id="UP000467700"/>
    </source>
</evidence>
<keyword evidence="3" id="KW-1185">Reference proteome</keyword>
<dbReference type="EMBL" id="CACVBS010000079">
    <property type="protein sequence ID" value="CAA7269505.1"/>
    <property type="molecule type" value="Genomic_DNA"/>
</dbReference>
<dbReference type="Proteomes" id="UP000467700">
    <property type="component" value="Unassembled WGS sequence"/>
</dbReference>
<accession>A0A8S0W433</accession>
<comment type="caution">
    <text evidence="2">The sequence shown here is derived from an EMBL/GenBank/DDBJ whole genome shotgun (WGS) entry which is preliminary data.</text>
</comment>
<name>A0A8S0W433_CYCAE</name>
<dbReference type="GO" id="GO:0004672">
    <property type="term" value="F:protein kinase activity"/>
    <property type="evidence" value="ECO:0007669"/>
    <property type="project" value="InterPro"/>
</dbReference>
<dbReference type="InterPro" id="IPR000719">
    <property type="entry name" value="Prot_kinase_dom"/>
</dbReference>
<reference evidence="2 3" key="1">
    <citation type="submission" date="2020-01" db="EMBL/GenBank/DDBJ databases">
        <authorList>
            <person name="Gupta K D."/>
        </authorList>
    </citation>
    <scope>NUCLEOTIDE SEQUENCE [LARGE SCALE GENOMIC DNA]</scope>
</reference>
<evidence type="ECO:0000259" key="1">
    <source>
        <dbReference type="PROSITE" id="PS50011"/>
    </source>
</evidence>
<protein>
    <recommendedName>
        <fullName evidence="1">Protein kinase domain-containing protein</fullName>
    </recommendedName>
</protein>
<proteinExistence type="predicted"/>
<dbReference type="AlphaFoldDB" id="A0A8S0W433"/>
<evidence type="ECO:0000313" key="2">
    <source>
        <dbReference type="EMBL" id="CAA7269505.1"/>
    </source>
</evidence>
<gene>
    <name evidence="2" type="ORF">AAE3_LOCUS11753</name>
</gene>
<dbReference type="InterPro" id="IPR011009">
    <property type="entry name" value="Kinase-like_dom_sf"/>
</dbReference>
<feature type="domain" description="Protein kinase" evidence="1">
    <location>
        <begin position="69"/>
        <end position="347"/>
    </location>
</feature>
<dbReference type="GO" id="GO:0005524">
    <property type="term" value="F:ATP binding"/>
    <property type="evidence" value="ECO:0007669"/>
    <property type="project" value="InterPro"/>
</dbReference>
<organism evidence="2 3">
    <name type="scientific">Cyclocybe aegerita</name>
    <name type="common">Black poplar mushroom</name>
    <name type="synonym">Agrocybe aegerita</name>
    <dbReference type="NCBI Taxonomy" id="1973307"/>
    <lineage>
        <taxon>Eukaryota</taxon>
        <taxon>Fungi</taxon>
        <taxon>Dikarya</taxon>
        <taxon>Basidiomycota</taxon>
        <taxon>Agaricomycotina</taxon>
        <taxon>Agaricomycetes</taxon>
        <taxon>Agaricomycetidae</taxon>
        <taxon>Agaricales</taxon>
        <taxon>Agaricineae</taxon>
        <taxon>Bolbitiaceae</taxon>
        <taxon>Cyclocybe</taxon>
    </lineage>
</organism>
<dbReference type="OrthoDB" id="2722301at2759"/>